<dbReference type="GO" id="GO:0009328">
    <property type="term" value="C:phenylalanine-tRNA ligase complex"/>
    <property type="evidence" value="ECO:0007669"/>
    <property type="project" value="TreeGrafter"/>
</dbReference>
<dbReference type="SUPFAM" id="SSF54991">
    <property type="entry name" value="Anticodon-binding domain of PheRS"/>
    <property type="match status" value="1"/>
</dbReference>
<dbReference type="Pfam" id="PF17759">
    <property type="entry name" value="tRNA_synthFbeta"/>
    <property type="match status" value="1"/>
</dbReference>
<dbReference type="PANTHER" id="PTHR10947">
    <property type="entry name" value="PHENYLALANYL-TRNA SYNTHETASE BETA CHAIN AND LEUCINE-RICH REPEAT-CONTAINING PROTEIN 47"/>
    <property type="match status" value="1"/>
</dbReference>
<accession>A0A212JZD8</accession>
<evidence type="ECO:0000256" key="15">
    <source>
        <dbReference type="HAMAP-Rule" id="MF_00283"/>
    </source>
</evidence>
<dbReference type="InterPro" id="IPR005147">
    <property type="entry name" value="tRNA_synthase_B5-dom"/>
</dbReference>
<dbReference type="SUPFAM" id="SSF56037">
    <property type="entry name" value="PheT/TilS domain"/>
    <property type="match status" value="1"/>
</dbReference>
<dbReference type="HAMAP" id="MF_00283">
    <property type="entry name" value="Phe_tRNA_synth_beta1"/>
    <property type="match status" value="1"/>
</dbReference>
<dbReference type="Gene3D" id="3.30.56.10">
    <property type="match status" value="2"/>
</dbReference>
<dbReference type="SUPFAM" id="SSF50249">
    <property type="entry name" value="Nucleic acid-binding proteins"/>
    <property type="match status" value="1"/>
</dbReference>
<dbReference type="SUPFAM" id="SSF55681">
    <property type="entry name" value="Class II aaRS and biotin synthetases"/>
    <property type="match status" value="1"/>
</dbReference>
<keyword evidence="11 16" id="KW-0694">RNA-binding</keyword>
<dbReference type="GO" id="GO:0005524">
    <property type="term" value="F:ATP binding"/>
    <property type="evidence" value="ECO:0007669"/>
    <property type="project" value="UniProtKB-UniRule"/>
</dbReference>
<dbReference type="InterPro" id="IPR002547">
    <property type="entry name" value="tRNA-bd_dom"/>
</dbReference>
<evidence type="ECO:0000259" key="19">
    <source>
        <dbReference type="PROSITE" id="PS51483"/>
    </source>
</evidence>
<dbReference type="GO" id="GO:0000287">
    <property type="term" value="F:magnesium ion binding"/>
    <property type="evidence" value="ECO:0007669"/>
    <property type="project" value="UniProtKB-UniRule"/>
</dbReference>
<dbReference type="InterPro" id="IPR005121">
    <property type="entry name" value="Fdx_antiC-bd"/>
</dbReference>
<dbReference type="InterPro" id="IPR045060">
    <property type="entry name" value="Phe-tRNA-ligase_IIc_bsu"/>
</dbReference>
<evidence type="ECO:0000256" key="8">
    <source>
        <dbReference type="ARBA" id="ARBA00022741"/>
    </source>
</evidence>
<comment type="subunit">
    <text evidence="3 15">Tetramer of two alpha and two beta subunits.</text>
</comment>
<dbReference type="Gene3D" id="2.40.50.140">
    <property type="entry name" value="Nucleic acid-binding proteins"/>
    <property type="match status" value="1"/>
</dbReference>
<evidence type="ECO:0000259" key="17">
    <source>
        <dbReference type="PROSITE" id="PS50886"/>
    </source>
</evidence>
<dbReference type="NCBIfam" id="NF045760">
    <property type="entry name" value="YtpR"/>
    <property type="match status" value="1"/>
</dbReference>
<dbReference type="InterPro" id="IPR036690">
    <property type="entry name" value="Fdx_antiC-bd_sf"/>
</dbReference>
<comment type="subcellular location">
    <subcellularLocation>
        <location evidence="1 15">Cytoplasm</location>
    </subcellularLocation>
</comment>
<dbReference type="Pfam" id="PF03483">
    <property type="entry name" value="B3_4"/>
    <property type="match status" value="1"/>
</dbReference>
<dbReference type="Gene3D" id="3.50.40.10">
    <property type="entry name" value="Phenylalanyl-trna Synthetase, Chain B, domain 3"/>
    <property type="match status" value="1"/>
</dbReference>
<dbReference type="Gene3D" id="3.30.70.380">
    <property type="entry name" value="Ferrodoxin-fold anticodon-binding domain"/>
    <property type="match status" value="1"/>
</dbReference>
<evidence type="ECO:0000256" key="10">
    <source>
        <dbReference type="ARBA" id="ARBA00022842"/>
    </source>
</evidence>
<dbReference type="InterPro" id="IPR009061">
    <property type="entry name" value="DNA-bd_dom_put_sf"/>
</dbReference>
<dbReference type="NCBIfam" id="TIGR00472">
    <property type="entry name" value="pheT_bact"/>
    <property type="match status" value="1"/>
</dbReference>
<dbReference type="SUPFAM" id="SSF46955">
    <property type="entry name" value="Putative DNA-binding domain"/>
    <property type="match status" value="1"/>
</dbReference>
<dbReference type="SMART" id="SM00873">
    <property type="entry name" value="B3_4"/>
    <property type="match status" value="1"/>
</dbReference>
<dbReference type="PROSITE" id="PS51483">
    <property type="entry name" value="B5"/>
    <property type="match status" value="1"/>
</dbReference>
<evidence type="ECO:0000256" key="16">
    <source>
        <dbReference type="PROSITE-ProRule" id="PRU00209"/>
    </source>
</evidence>
<comment type="cofactor">
    <cofactor evidence="15">
        <name>Mg(2+)</name>
        <dbReference type="ChEBI" id="CHEBI:18420"/>
    </cofactor>
    <text evidence="15">Binds 2 magnesium ions per tetramer.</text>
</comment>
<name>A0A212JZD8_9DELT</name>
<dbReference type="GO" id="GO:0006432">
    <property type="term" value="P:phenylalanyl-tRNA aminoacylation"/>
    <property type="evidence" value="ECO:0007669"/>
    <property type="project" value="UniProtKB-UniRule"/>
</dbReference>
<evidence type="ECO:0000256" key="4">
    <source>
        <dbReference type="ARBA" id="ARBA00022490"/>
    </source>
</evidence>
<dbReference type="CDD" id="cd00769">
    <property type="entry name" value="PheRS_beta_core"/>
    <property type="match status" value="1"/>
</dbReference>
<evidence type="ECO:0000256" key="12">
    <source>
        <dbReference type="ARBA" id="ARBA00022917"/>
    </source>
</evidence>
<feature type="binding site" evidence="15">
    <location>
        <position position="467"/>
    </location>
    <ligand>
        <name>Mg(2+)</name>
        <dbReference type="ChEBI" id="CHEBI:18420"/>
        <note>shared with alpha subunit</note>
    </ligand>
</feature>
<dbReference type="InterPro" id="IPR041616">
    <property type="entry name" value="PheRS_beta_core"/>
</dbReference>
<comment type="catalytic activity">
    <reaction evidence="14 15">
        <text>tRNA(Phe) + L-phenylalanine + ATP = L-phenylalanyl-tRNA(Phe) + AMP + diphosphate + H(+)</text>
        <dbReference type="Rhea" id="RHEA:19413"/>
        <dbReference type="Rhea" id="RHEA-COMP:9668"/>
        <dbReference type="Rhea" id="RHEA-COMP:9699"/>
        <dbReference type="ChEBI" id="CHEBI:15378"/>
        <dbReference type="ChEBI" id="CHEBI:30616"/>
        <dbReference type="ChEBI" id="CHEBI:33019"/>
        <dbReference type="ChEBI" id="CHEBI:58095"/>
        <dbReference type="ChEBI" id="CHEBI:78442"/>
        <dbReference type="ChEBI" id="CHEBI:78531"/>
        <dbReference type="ChEBI" id="CHEBI:456215"/>
        <dbReference type="EC" id="6.1.1.20"/>
    </reaction>
</comment>
<keyword evidence="9 15" id="KW-0067">ATP-binding</keyword>
<dbReference type="Gene3D" id="3.30.930.10">
    <property type="entry name" value="Bira Bifunctional Protein, Domain 2"/>
    <property type="match status" value="1"/>
</dbReference>
<dbReference type="GO" id="GO:0004826">
    <property type="term" value="F:phenylalanine-tRNA ligase activity"/>
    <property type="evidence" value="ECO:0007669"/>
    <property type="project" value="UniProtKB-UniRule"/>
</dbReference>
<evidence type="ECO:0000256" key="7">
    <source>
        <dbReference type="ARBA" id="ARBA00022723"/>
    </source>
</evidence>
<gene>
    <name evidence="15 20" type="primary">pheT</name>
    <name evidence="20" type="ORF">KL86DPRO_20370</name>
</gene>
<dbReference type="AlphaFoldDB" id="A0A212JZD8"/>
<dbReference type="PROSITE" id="PS50886">
    <property type="entry name" value="TRBD"/>
    <property type="match status" value="1"/>
</dbReference>
<organism evidence="20">
    <name type="scientific">uncultured delta proteobacterium</name>
    <dbReference type="NCBI Taxonomy" id="34034"/>
    <lineage>
        <taxon>Bacteria</taxon>
        <taxon>Deltaproteobacteria</taxon>
        <taxon>environmental samples</taxon>
    </lineage>
</organism>
<dbReference type="InterPro" id="IPR045864">
    <property type="entry name" value="aa-tRNA-synth_II/BPL/LPL"/>
</dbReference>
<dbReference type="FunFam" id="2.40.50.140:FF:000045">
    <property type="entry name" value="Phenylalanine--tRNA ligase beta subunit"/>
    <property type="match status" value="1"/>
</dbReference>
<dbReference type="InterPro" id="IPR005146">
    <property type="entry name" value="B3/B4_tRNA-bd"/>
</dbReference>
<dbReference type="Pfam" id="PF03484">
    <property type="entry name" value="B5"/>
    <property type="match status" value="1"/>
</dbReference>
<evidence type="ECO:0000256" key="6">
    <source>
        <dbReference type="ARBA" id="ARBA00022598"/>
    </source>
</evidence>
<feature type="binding site" evidence="15">
    <location>
        <position position="466"/>
    </location>
    <ligand>
        <name>Mg(2+)</name>
        <dbReference type="ChEBI" id="CHEBI:18420"/>
        <note>shared with alpha subunit</note>
    </ligand>
</feature>
<evidence type="ECO:0000256" key="9">
    <source>
        <dbReference type="ARBA" id="ARBA00022840"/>
    </source>
</evidence>
<dbReference type="PROSITE" id="PS51447">
    <property type="entry name" value="FDX_ACB"/>
    <property type="match status" value="1"/>
</dbReference>
<evidence type="ECO:0000256" key="2">
    <source>
        <dbReference type="ARBA" id="ARBA00008653"/>
    </source>
</evidence>
<dbReference type="Pfam" id="PF03147">
    <property type="entry name" value="FDX-ACB"/>
    <property type="match status" value="1"/>
</dbReference>
<comment type="similarity">
    <text evidence="2 15">Belongs to the phenylalanyl-tRNA synthetase beta subunit family. Type 1 subfamily.</text>
</comment>
<feature type="domain" description="B5" evidence="19">
    <location>
        <begin position="403"/>
        <end position="479"/>
    </location>
</feature>
<feature type="domain" description="FDX-ACB" evidence="18">
    <location>
        <begin position="710"/>
        <end position="800"/>
    </location>
</feature>
<keyword evidence="4 15" id="KW-0963">Cytoplasm</keyword>
<evidence type="ECO:0000313" key="20">
    <source>
        <dbReference type="EMBL" id="SBW04756.1"/>
    </source>
</evidence>
<keyword evidence="5 16" id="KW-0820">tRNA-binding</keyword>
<evidence type="ECO:0000256" key="14">
    <source>
        <dbReference type="ARBA" id="ARBA00049255"/>
    </source>
</evidence>
<dbReference type="FunFam" id="3.50.40.10:FF:000001">
    <property type="entry name" value="Phenylalanine--tRNA ligase beta subunit"/>
    <property type="match status" value="1"/>
</dbReference>
<dbReference type="GO" id="GO:0000049">
    <property type="term" value="F:tRNA binding"/>
    <property type="evidence" value="ECO:0007669"/>
    <property type="project" value="UniProtKB-UniRule"/>
</dbReference>
<feature type="domain" description="TRNA-binding" evidence="17">
    <location>
        <begin position="39"/>
        <end position="147"/>
    </location>
</feature>
<dbReference type="SMART" id="SM00874">
    <property type="entry name" value="B5"/>
    <property type="match status" value="1"/>
</dbReference>
<keyword evidence="12 15" id="KW-0648">Protein biosynthesis</keyword>
<evidence type="ECO:0000256" key="5">
    <source>
        <dbReference type="ARBA" id="ARBA00022555"/>
    </source>
</evidence>
<dbReference type="Pfam" id="PF01588">
    <property type="entry name" value="tRNA_bind"/>
    <property type="match status" value="1"/>
</dbReference>
<dbReference type="InterPro" id="IPR012340">
    <property type="entry name" value="NA-bd_OB-fold"/>
</dbReference>
<dbReference type="PANTHER" id="PTHR10947:SF0">
    <property type="entry name" value="PHENYLALANINE--TRNA LIGASE BETA SUBUNIT"/>
    <property type="match status" value="1"/>
</dbReference>
<keyword evidence="13 15" id="KW-0030">Aminoacyl-tRNA synthetase</keyword>
<keyword evidence="6 15" id="KW-0436">Ligase</keyword>
<dbReference type="EC" id="6.1.1.20" evidence="15"/>
<evidence type="ECO:0000256" key="3">
    <source>
        <dbReference type="ARBA" id="ARBA00011209"/>
    </source>
</evidence>
<evidence type="ECO:0000259" key="18">
    <source>
        <dbReference type="PROSITE" id="PS51447"/>
    </source>
</evidence>
<keyword evidence="7 15" id="KW-0479">Metal-binding</keyword>
<dbReference type="InterPro" id="IPR033714">
    <property type="entry name" value="tRNA_bind_bactPheRS"/>
</dbReference>
<evidence type="ECO:0000256" key="1">
    <source>
        <dbReference type="ARBA" id="ARBA00004496"/>
    </source>
</evidence>
<protein>
    <recommendedName>
        <fullName evidence="15">Phenylalanine--tRNA ligase beta subunit</fullName>
        <ecNumber evidence="15">6.1.1.20</ecNumber>
    </recommendedName>
    <alternativeName>
        <fullName evidence="15">Phenylalanyl-tRNA synthetase beta subunit</fullName>
        <shortName evidence="15">PheRS</shortName>
    </alternativeName>
</protein>
<dbReference type="SMART" id="SM00896">
    <property type="entry name" value="FDX-ACB"/>
    <property type="match status" value="1"/>
</dbReference>
<feature type="binding site" evidence="15">
    <location>
        <position position="463"/>
    </location>
    <ligand>
        <name>Mg(2+)</name>
        <dbReference type="ChEBI" id="CHEBI:18420"/>
        <note>shared with alpha subunit</note>
    </ligand>
</feature>
<keyword evidence="8 15" id="KW-0547">Nucleotide-binding</keyword>
<dbReference type="InterPro" id="IPR004532">
    <property type="entry name" value="Phe-tRNA-ligase_IIc_bsu_bact"/>
</dbReference>
<dbReference type="EMBL" id="FLUQ01000002">
    <property type="protein sequence ID" value="SBW04756.1"/>
    <property type="molecule type" value="Genomic_DNA"/>
</dbReference>
<evidence type="ECO:0000256" key="13">
    <source>
        <dbReference type="ARBA" id="ARBA00023146"/>
    </source>
</evidence>
<sequence>MLLPLNWLREFIPYEGDAQTLGDRLTMLGLELEELIHPFANIKDIVVGHVVECGPHPDSDHLSVTKVDIGTEVLDIVCGAANVAKSQKVPVAPVGATLPGGLVIKKTKLRGAPSHGMICSERELGLTDDHSGIWVLDDSFKPGTALIDALKLENDVLDIGITPNRGDCLSVLGLAREAALAFDLPLTLTPMRFTETMAKAADAVTIQVEDGERCPLYMARVLENVGIHKSPDWLRFRLIAAGMRPISNIVDATNYIMLGYGQPLHAFDLDTVRGGKVIVKRATEGEKLTTLDGQERTLTARDLTIRDTERAIALAGVMGGLDTEITAASTRVLLECATFQPQTVRHTARRLGIPSEASYRYERGVDQGLAPFALDQAAALMAAVGGGTVAIYSGISKDEPRPWKAETTRFRMARCNQLLGQAMDNAFCLKTLEKLGCAVKADAQDEWAVSGPSHRPDLTREADMIEEIARVYGVDRFEPSLPAIPHTLERAGMPETEYAFWRRIRRWGAGLGLNEVINYSFTGNADLDRLNLPKDNRIQIMNPLSSELDVMRTELIPGMLTALRNNLAQGNAGLRLFELAHVFHADTTSETTAREPGRLSVLLYGDRFDAAWPHVQGTMDYQDLKGIVEHFLAFLHLDNAAFTLMDTPHPWLRPAVAVSVNGVAVGVMGRVLPDIADTAHARLDVWVAELDLTTLRRLHDAVKVKFAALPVFPPVRRDITLAVPYSLPAQAVLDAVSATQVPLLEEVHLHDVYAPENEDVRRLTFRMTFRHGQRPLEDAEVDKLRDKIAKQLTETLPVTL</sequence>
<reference evidence="20" key="1">
    <citation type="submission" date="2016-04" db="EMBL/GenBank/DDBJ databases">
        <authorList>
            <person name="Evans L.H."/>
            <person name="Alamgir A."/>
            <person name="Owens N."/>
            <person name="Weber N.D."/>
            <person name="Virtaneva K."/>
            <person name="Barbian K."/>
            <person name="Babar A."/>
            <person name="Rosenke K."/>
        </authorList>
    </citation>
    <scope>NUCLEOTIDE SEQUENCE</scope>
    <source>
        <strain evidence="20">86</strain>
    </source>
</reference>
<dbReference type="InterPro" id="IPR020825">
    <property type="entry name" value="Phe-tRNA_synthase-like_B3/B4"/>
</dbReference>
<proteinExistence type="inferred from homology"/>
<feature type="binding site" evidence="15">
    <location>
        <position position="457"/>
    </location>
    <ligand>
        <name>Mg(2+)</name>
        <dbReference type="ChEBI" id="CHEBI:18420"/>
        <note>shared with alpha subunit</note>
    </ligand>
</feature>
<evidence type="ECO:0000256" key="11">
    <source>
        <dbReference type="ARBA" id="ARBA00022884"/>
    </source>
</evidence>
<keyword evidence="10 15" id="KW-0460">Magnesium</keyword>
<dbReference type="CDD" id="cd02796">
    <property type="entry name" value="tRNA_bind_bactPheRS"/>
    <property type="match status" value="1"/>
</dbReference>